<dbReference type="Gene3D" id="3.10.450.50">
    <property type="match status" value="1"/>
</dbReference>
<dbReference type="Proteomes" id="UP001139451">
    <property type="component" value="Unassembled WGS sequence"/>
</dbReference>
<dbReference type="InterPro" id="IPR037401">
    <property type="entry name" value="SnoaL-like"/>
</dbReference>
<accession>A0A9X2HF53</accession>
<gene>
    <name evidence="2" type="ORF">M9978_06070</name>
</gene>
<evidence type="ECO:0000259" key="1">
    <source>
        <dbReference type="Pfam" id="PF12680"/>
    </source>
</evidence>
<organism evidence="2 3">
    <name type="scientific">Sphingomonas tagetis</name>
    <dbReference type="NCBI Taxonomy" id="2949092"/>
    <lineage>
        <taxon>Bacteria</taxon>
        <taxon>Pseudomonadati</taxon>
        <taxon>Pseudomonadota</taxon>
        <taxon>Alphaproteobacteria</taxon>
        <taxon>Sphingomonadales</taxon>
        <taxon>Sphingomonadaceae</taxon>
        <taxon>Sphingomonas</taxon>
    </lineage>
</organism>
<dbReference type="EMBL" id="JAMLDX010000003">
    <property type="protein sequence ID" value="MCP3729991.1"/>
    <property type="molecule type" value="Genomic_DNA"/>
</dbReference>
<keyword evidence="3" id="KW-1185">Reference proteome</keyword>
<dbReference type="RefSeq" id="WP_254292104.1">
    <property type="nucleotide sequence ID" value="NZ_JAMLDX010000003.1"/>
</dbReference>
<name>A0A9X2HF53_9SPHN</name>
<proteinExistence type="predicted"/>
<comment type="caution">
    <text evidence="2">The sequence shown here is derived from an EMBL/GenBank/DDBJ whole genome shotgun (WGS) entry which is preliminary data.</text>
</comment>
<reference evidence="2" key="1">
    <citation type="submission" date="2022-05" db="EMBL/GenBank/DDBJ databases">
        <title>Sphingomonas sp. strain MG17 Genome sequencing and assembly.</title>
        <authorList>
            <person name="Kim I."/>
        </authorList>
    </citation>
    <scope>NUCLEOTIDE SEQUENCE</scope>
    <source>
        <strain evidence="2">MG17</strain>
    </source>
</reference>
<dbReference type="InterPro" id="IPR032710">
    <property type="entry name" value="NTF2-like_dom_sf"/>
</dbReference>
<protein>
    <submittedName>
        <fullName evidence="2">Nuclear transport factor 2 family protein</fullName>
    </submittedName>
</protein>
<evidence type="ECO:0000313" key="3">
    <source>
        <dbReference type="Proteomes" id="UP001139451"/>
    </source>
</evidence>
<dbReference type="Pfam" id="PF12680">
    <property type="entry name" value="SnoaL_2"/>
    <property type="match status" value="1"/>
</dbReference>
<feature type="domain" description="SnoaL-like" evidence="1">
    <location>
        <begin position="10"/>
        <end position="113"/>
    </location>
</feature>
<dbReference type="SUPFAM" id="SSF54427">
    <property type="entry name" value="NTF2-like"/>
    <property type="match status" value="1"/>
</dbReference>
<sequence length="136" mass="15379">MTDEDKLALVRQHYALNYSGDHAAARELLTDDFTITIPAYMPFGGTWTGKDAFLELIPRVRDAIAVKKLDFVATTVGGDYAIELVEFTLDGHDGPPLPICEMIRFRDGKICEIRPHYYDPFPMIELATRRMAAQQD</sequence>
<dbReference type="AlphaFoldDB" id="A0A9X2HF53"/>
<evidence type="ECO:0000313" key="2">
    <source>
        <dbReference type="EMBL" id="MCP3729991.1"/>
    </source>
</evidence>